<evidence type="ECO:0000313" key="2">
    <source>
        <dbReference type="EMBL" id="KAE9393623.1"/>
    </source>
</evidence>
<protein>
    <submittedName>
        <fullName evidence="2">Uncharacterized protein</fullName>
    </submittedName>
</protein>
<dbReference type="AlphaFoldDB" id="A0A6A4H799"/>
<reference evidence="2" key="1">
    <citation type="journal article" date="2019" name="Environ. Microbiol.">
        <title>Fungal ecological strategies reflected in gene transcription - a case study of two litter decomposers.</title>
        <authorList>
            <person name="Barbi F."/>
            <person name="Kohler A."/>
            <person name="Barry K."/>
            <person name="Baskaran P."/>
            <person name="Daum C."/>
            <person name="Fauchery L."/>
            <person name="Ihrmark K."/>
            <person name="Kuo A."/>
            <person name="LaButti K."/>
            <person name="Lipzen A."/>
            <person name="Morin E."/>
            <person name="Grigoriev I.V."/>
            <person name="Henrissat B."/>
            <person name="Lindahl B."/>
            <person name="Martin F."/>
        </authorList>
    </citation>
    <scope>NUCLEOTIDE SEQUENCE</scope>
    <source>
        <strain evidence="2">JB14</strain>
    </source>
</reference>
<feature type="compositionally biased region" description="Low complexity" evidence="1">
    <location>
        <begin position="233"/>
        <end position="269"/>
    </location>
</feature>
<evidence type="ECO:0000313" key="3">
    <source>
        <dbReference type="Proteomes" id="UP000799118"/>
    </source>
</evidence>
<dbReference type="EMBL" id="ML769568">
    <property type="protein sequence ID" value="KAE9393623.1"/>
    <property type="molecule type" value="Genomic_DNA"/>
</dbReference>
<feature type="compositionally biased region" description="Polar residues" evidence="1">
    <location>
        <begin position="136"/>
        <end position="155"/>
    </location>
</feature>
<proteinExistence type="predicted"/>
<evidence type="ECO:0000256" key="1">
    <source>
        <dbReference type="SAM" id="MobiDB-lite"/>
    </source>
</evidence>
<dbReference type="Proteomes" id="UP000799118">
    <property type="component" value="Unassembled WGS sequence"/>
</dbReference>
<accession>A0A6A4H799</accession>
<feature type="region of interest" description="Disordered" evidence="1">
    <location>
        <begin position="135"/>
        <end position="201"/>
    </location>
</feature>
<gene>
    <name evidence="2" type="ORF">BT96DRAFT_999316</name>
</gene>
<name>A0A6A4H799_9AGAR</name>
<feature type="region of interest" description="Disordered" evidence="1">
    <location>
        <begin position="223"/>
        <end position="269"/>
    </location>
</feature>
<keyword evidence="3" id="KW-1185">Reference proteome</keyword>
<sequence length="331" mass="37207">MPQSSTFRCDISSKEHSCGSCGVLLQVKWFRSGQYAEHYGLHCWQCPWSFGWMNSEAKDAEDNGWIPPPKTTAAVAKKKKTMKPQKDSRPQRERCRYTDCPGGRMNHSCDRGFCLGCCSNQGGCTAPGHRCRQPIQPLSNSPSRYSASSLSNQRPRGSWKRLLNDSCSDEPMAKKARRHSSRTGPLNVITEHDMTHITPRPRIPPELALIDWTLEALEADEPDWDMPWRRNDSLPSPSSSVPSSSLTSSTPPSSAPSSQPSPSSFPVFPWPSGVTTMRIDNQSSHRPKPRPIVNAHDNLIRTYRIRASDPSDDAFYYLSDMSRKHYLTIKT</sequence>
<organism evidence="2 3">
    <name type="scientific">Gymnopus androsaceus JB14</name>
    <dbReference type="NCBI Taxonomy" id="1447944"/>
    <lineage>
        <taxon>Eukaryota</taxon>
        <taxon>Fungi</taxon>
        <taxon>Dikarya</taxon>
        <taxon>Basidiomycota</taxon>
        <taxon>Agaricomycotina</taxon>
        <taxon>Agaricomycetes</taxon>
        <taxon>Agaricomycetidae</taxon>
        <taxon>Agaricales</taxon>
        <taxon>Marasmiineae</taxon>
        <taxon>Omphalotaceae</taxon>
        <taxon>Gymnopus</taxon>
    </lineage>
</organism>